<feature type="region of interest" description="Disordered" evidence="1">
    <location>
        <begin position="1"/>
        <end position="26"/>
    </location>
</feature>
<keyword evidence="3" id="KW-1185">Reference proteome</keyword>
<dbReference type="AlphaFoldDB" id="A0A7I8KZG9"/>
<evidence type="ECO:0000256" key="1">
    <source>
        <dbReference type="SAM" id="MobiDB-lite"/>
    </source>
</evidence>
<evidence type="ECO:0000313" key="2">
    <source>
        <dbReference type="EMBL" id="CAA7402892.1"/>
    </source>
</evidence>
<organism evidence="2 3">
    <name type="scientific">Spirodela intermedia</name>
    <name type="common">Intermediate duckweed</name>
    <dbReference type="NCBI Taxonomy" id="51605"/>
    <lineage>
        <taxon>Eukaryota</taxon>
        <taxon>Viridiplantae</taxon>
        <taxon>Streptophyta</taxon>
        <taxon>Embryophyta</taxon>
        <taxon>Tracheophyta</taxon>
        <taxon>Spermatophyta</taxon>
        <taxon>Magnoliopsida</taxon>
        <taxon>Liliopsida</taxon>
        <taxon>Araceae</taxon>
        <taxon>Lemnoideae</taxon>
        <taxon>Spirodela</taxon>
    </lineage>
</organism>
<sequence length="26" mass="3027">MRSDHVKSGWSHRGSPRWSSRRASSE</sequence>
<evidence type="ECO:0000313" key="3">
    <source>
        <dbReference type="Proteomes" id="UP000663760"/>
    </source>
</evidence>
<reference evidence="2" key="1">
    <citation type="submission" date="2020-02" db="EMBL/GenBank/DDBJ databases">
        <authorList>
            <person name="Scholz U."/>
            <person name="Mascher M."/>
            <person name="Fiebig A."/>
        </authorList>
    </citation>
    <scope>NUCLEOTIDE SEQUENCE</scope>
</reference>
<proteinExistence type="predicted"/>
<dbReference type="EMBL" id="LR746272">
    <property type="protein sequence ID" value="CAA7402892.1"/>
    <property type="molecule type" value="Genomic_DNA"/>
</dbReference>
<dbReference type="Proteomes" id="UP000663760">
    <property type="component" value="Chromosome 9"/>
</dbReference>
<protein>
    <submittedName>
        <fullName evidence="2">Uncharacterized protein</fullName>
    </submittedName>
</protein>
<accession>A0A7I8KZG9</accession>
<name>A0A7I8KZG9_SPIIN</name>
<feature type="compositionally biased region" description="Polar residues" evidence="1">
    <location>
        <begin position="17"/>
        <end position="26"/>
    </location>
</feature>
<gene>
    <name evidence="2" type="ORF">SI8410_09013570</name>
</gene>